<feature type="compositionally biased region" description="Low complexity" evidence="1">
    <location>
        <begin position="483"/>
        <end position="496"/>
    </location>
</feature>
<keyword evidence="2" id="KW-1133">Transmembrane helix</keyword>
<dbReference type="GO" id="GO:0003993">
    <property type="term" value="F:acid phosphatase activity"/>
    <property type="evidence" value="ECO:0007669"/>
    <property type="project" value="InterPro"/>
</dbReference>
<dbReference type="GO" id="GO:0046872">
    <property type="term" value="F:metal ion binding"/>
    <property type="evidence" value="ECO:0007669"/>
    <property type="project" value="InterPro"/>
</dbReference>
<dbReference type="InterPro" id="IPR013783">
    <property type="entry name" value="Ig-like_fold"/>
</dbReference>
<dbReference type="AlphaFoldDB" id="A0A955KV33"/>
<organism evidence="4 5">
    <name type="scientific">Candidatus Dojkabacteria bacterium</name>
    <dbReference type="NCBI Taxonomy" id="2099670"/>
    <lineage>
        <taxon>Bacteria</taxon>
        <taxon>Candidatus Dojkabacteria</taxon>
    </lineage>
</organism>
<feature type="transmembrane region" description="Helical" evidence="2">
    <location>
        <begin position="12"/>
        <end position="32"/>
    </location>
</feature>
<name>A0A955KV33_9BACT</name>
<evidence type="ECO:0000256" key="1">
    <source>
        <dbReference type="SAM" id="MobiDB-lite"/>
    </source>
</evidence>
<dbReference type="Pfam" id="PF16656">
    <property type="entry name" value="Pur_ac_phosph_N"/>
    <property type="match status" value="1"/>
</dbReference>
<comment type="caution">
    <text evidence="4">The sequence shown here is derived from an EMBL/GenBank/DDBJ whole genome shotgun (WGS) entry which is preliminary data.</text>
</comment>
<dbReference type="Gene3D" id="2.60.40.10">
    <property type="entry name" value="Immunoglobulins"/>
    <property type="match status" value="1"/>
</dbReference>
<keyword evidence="2" id="KW-0472">Membrane</keyword>
<keyword evidence="2" id="KW-0812">Transmembrane</keyword>
<protein>
    <submittedName>
        <fullName evidence="4">Fibronectin type III domain-containing protein</fullName>
    </submittedName>
</protein>
<evidence type="ECO:0000256" key="2">
    <source>
        <dbReference type="SAM" id="Phobius"/>
    </source>
</evidence>
<feature type="region of interest" description="Disordered" evidence="1">
    <location>
        <begin position="366"/>
        <end position="387"/>
    </location>
</feature>
<evidence type="ECO:0000313" key="4">
    <source>
        <dbReference type="EMBL" id="MCA9374703.1"/>
    </source>
</evidence>
<sequence length="1045" mass="110629">MSISLSKQKLLRYSLLFFIVLFLSVIAILVYMRLSPKEVRVTNITSNSASLSWVTKSKTDGVVYVKEGKNLILPFVIKNDNVSYDDRDVAAAELQAAEKVQAEASANGTVTSEILSEDVKVEKTGKYYTHHITVKNLDPSKEYSFYVGSGSLLWASKNGVSGASTFETYALSDAATLPQIDPAYGKIVNGGSDTYENDALVYVSLKDDSISAESTTLSAVVRDNGSWYIDLSSARVIGGTELFLSKYTEPSESMIDSIEVITSYGSADKEVSRNVDSPAEDIVVSESGSSSTSSLVPVAYASPCYGRWSVTCSNGATHCENRGNIQEGFVQVWGSGAQSHWASEACKVAVSTNNCNEPDNPSLCPSSGGVGGGGSVQEVSAPASSSSYEDPDCGNIISQNLVKSTGDLCDAGSYCPLSAASSRWPNRGGCDGGGSLGCFGCSDGNYRCGEDSSSACGIVTSTGGTTSSGSGTGVTVNPGINGSSGTTGAATSGTSGPLSGNGDTQVLADGTIRVTGLSGRLLAYYAEGICTSDNLGQACPGYSELVCAHDVVDSKYLCVSPGSGQLDSRYNFYHYEVNPDGTKKNTLPEGTSEATEGWGGSACAADPAKVCNDCRGVVAQYDGRDYLCTDRVFANGLGDYHWIQLVPQGEICQDDGTGLKCQCDGSYVDKRIGQVCKQGLFEAPGRITISRGQQCCGNSAGCWCDAYGTEEIFNDGEWCKQISEGGCWDLESQDIGTVCDKEGHTCEETSGATGLTCRGNQRTSCPTTTSLNSGRAVLGASTSKFSFSPSGETVIFEDSGIYCTIYNGEKYCFEVLQKNAETLLYIDENGNGEYDEGTDINVADVVDLELSKESTTRTYEISAGFNLVSFDFVDPSEPNMASDLLTSLNADYSDAFYSIARFDSGKWEVIGNRNGDTYGSQDFQIIPGRGYVLKSKQDLVVTLSGKGIAEPVPVSLMPGWNLVGVHGTGKAYTAESLIDSVNEQDGFTAVNVTEWDSSKAKYEGLQKETSDNGVADVYGFDFPINVTSGYFLKIDNGSGLWTPAK</sequence>
<evidence type="ECO:0000313" key="5">
    <source>
        <dbReference type="Proteomes" id="UP000748332"/>
    </source>
</evidence>
<proteinExistence type="predicted"/>
<dbReference type="InterPro" id="IPR015914">
    <property type="entry name" value="PAPs_N"/>
</dbReference>
<dbReference type="Proteomes" id="UP000748332">
    <property type="component" value="Unassembled WGS sequence"/>
</dbReference>
<reference evidence="4" key="1">
    <citation type="submission" date="2020-04" db="EMBL/GenBank/DDBJ databases">
        <authorList>
            <person name="Zhang T."/>
        </authorList>
    </citation>
    <scope>NUCLEOTIDE SEQUENCE</scope>
    <source>
        <strain evidence="4">HKST-UBA16</strain>
    </source>
</reference>
<accession>A0A955KV33</accession>
<feature type="compositionally biased region" description="Low complexity" evidence="1">
    <location>
        <begin position="463"/>
        <end position="476"/>
    </location>
</feature>
<feature type="domain" description="Purple acid phosphatase N-terminal" evidence="3">
    <location>
        <begin position="40"/>
        <end position="153"/>
    </location>
</feature>
<reference evidence="4" key="2">
    <citation type="journal article" date="2021" name="Microbiome">
        <title>Successional dynamics and alternative stable states in a saline activated sludge microbial community over 9 years.</title>
        <authorList>
            <person name="Wang Y."/>
            <person name="Ye J."/>
            <person name="Ju F."/>
            <person name="Liu L."/>
            <person name="Boyd J.A."/>
            <person name="Deng Y."/>
            <person name="Parks D.H."/>
            <person name="Jiang X."/>
            <person name="Yin X."/>
            <person name="Woodcroft B.J."/>
            <person name="Tyson G.W."/>
            <person name="Hugenholtz P."/>
            <person name="Polz M.F."/>
            <person name="Zhang T."/>
        </authorList>
    </citation>
    <scope>NUCLEOTIDE SEQUENCE</scope>
    <source>
        <strain evidence="4">HKST-UBA16</strain>
    </source>
</reference>
<evidence type="ECO:0000259" key="3">
    <source>
        <dbReference type="Pfam" id="PF16656"/>
    </source>
</evidence>
<gene>
    <name evidence="4" type="ORF">KC622_00040</name>
</gene>
<dbReference type="EMBL" id="JAGQLM010000002">
    <property type="protein sequence ID" value="MCA9374703.1"/>
    <property type="molecule type" value="Genomic_DNA"/>
</dbReference>
<feature type="region of interest" description="Disordered" evidence="1">
    <location>
        <begin position="463"/>
        <end position="503"/>
    </location>
</feature>